<evidence type="ECO:0000313" key="7">
    <source>
        <dbReference type="EMBL" id="AWN24027.1"/>
    </source>
</evidence>
<dbReference type="AlphaFoldDB" id="A0A2Z3JFR1"/>
<dbReference type="KEGG" id="dez:DKM44_12940"/>
<dbReference type="SMART" id="SM00885">
    <property type="entry name" value="D5_N"/>
    <property type="match status" value="1"/>
</dbReference>
<dbReference type="GO" id="GO:0016787">
    <property type="term" value="F:hydrolase activity"/>
    <property type="evidence" value="ECO:0007669"/>
    <property type="project" value="UniProtKB-KW"/>
</dbReference>
<dbReference type="InterPro" id="IPR014818">
    <property type="entry name" value="Phage/plasmid_primase_P4_C"/>
</dbReference>
<keyword evidence="4" id="KW-0067">ATP-binding</keyword>
<dbReference type="SUPFAM" id="SSF52540">
    <property type="entry name" value="P-loop containing nucleoside triphosphate hydrolases"/>
    <property type="match status" value="1"/>
</dbReference>
<feature type="compositionally biased region" description="Low complexity" evidence="5">
    <location>
        <begin position="354"/>
        <end position="366"/>
    </location>
</feature>
<organism evidence="7 8">
    <name type="scientific">Deinococcus irradiatisoli</name>
    <dbReference type="NCBI Taxonomy" id="2202254"/>
    <lineage>
        <taxon>Bacteria</taxon>
        <taxon>Thermotogati</taxon>
        <taxon>Deinococcota</taxon>
        <taxon>Deinococci</taxon>
        <taxon>Deinococcales</taxon>
        <taxon>Deinococcaceae</taxon>
        <taxon>Deinococcus</taxon>
    </lineage>
</organism>
<dbReference type="PANTHER" id="PTHR35372:SF2">
    <property type="entry name" value="SF3 HELICASE DOMAIN-CONTAINING PROTEIN"/>
    <property type="match status" value="1"/>
</dbReference>
<evidence type="ECO:0000256" key="4">
    <source>
        <dbReference type="ARBA" id="ARBA00022840"/>
    </source>
</evidence>
<dbReference type="InterPro" id="IPR051620">
    <property type="entry name" value="ORF904-like_C"/>
</dbReference>
<dbReference type="GO" id="GO:0005524">
    <property type="term" value="F:ATP binding"/>
    <property type="evidence" value="ECO:0007669"/>
    <property type="project" value="UniProtKB-KW"/>
</dbReference>
<evidence type="ECO:0000256" key="5">
    <source>
        <dbReference type="SAM" id="MobiDB-lite"/>
    </source>
</evidence>
<dbReference type="OrthoDB" id="52569at2"/>
<dbReference type="Proteomes" id="UP000245368">
    <property type="component" value="Chromosome"/>
</dbReference>
<evidence type="ECO:0000259" key="6">
    <source>
        <dbReference type="PROSITE" id="PS51206"/>
    </source>
</evidence>
<dbReference type="InterPro" id="IPR006500">
    <property type="entry name" value="Helicase_put_C_phage/plasmid"/>
</dbReference>
<sequence>MNLSPWQWVDLLYRGVTPPHGYAEFRLLNPDAQPGENALVDRVWMEFPSPEPISPLWGKKKWMRGHVFMGVALRTPEGQQQNSGTREHTHPTNLVYVDVDLKHTVYLEGNAEPETMAPQELRAAAQACLDDVLGTCEEHHFPPRAVVYSGHGLQLYWARRSKSTFEDTEAFNRGLAKLFDGDPASTDQARILRVPGWQHHKNPDRPLPVELWHEDPDAWVEDAELEKYALRQDVTTRSGEVTVNKGSVSESDMQVLRDAWLDVNGTSWGGNGRHQLALWVGGWLRSNGYSEGDATELVRQLATNGNDPALGDRLRAVRDAYRAENPKGWTGLTQELHLPLAGIPLKEPAKPNIKGTSTTTNTKLKTPAGSKAEKLSLLEMAGLFFDYCAEEGFDYAYHEQWERWFEYRAGVYVEVHDNTMRKRVDLVLQEKGFTDLTRANLNEILLKVAHTPGIGKPNVDQSPWELNVRNGILDLNTLELRPHSRDYFSVVQAQADWNPEATSTVWAEFLTSAVPNQHDRLILQKFCGYALTGDTSAQKALLLIGEGGTGKSTFVRVVSAVLGGANPYSLATSSALENIRDGSFLVGNLVGRRMCVISELQRTVDWLPFKRITGEDPISVDVKNKTPFITKLDVKLIVLSNVLPFLGEDASNSSLTRRFLPVAFNVKPPRPDPTLEGRLVAPESLTGILTWMIKGLRALRADSMHFPSPEGDLQRQIVEQSNRVITFLEEVCVPAEDGSVLRKALWEAYEQWCNETHHKGVTSSRFGLDLPAALATLGWTAEKRELRSGYEWRGFRLKGDLY</sequence>
<dbReference type="Pfam" id="PF19263">
    <property type="entry name" value="DUF5906"/>
    <property type="match status" value="1"/>
</dbReference>
<evidence type="ECO:0000256" key="3">
    <source>
        <dbReference type="ARBA" id="ARBA00022806"/>
    </source>
</evidence>
<evidence type="ECO:0000313" key="8">
    <source>
        <dbReference type="Proteomes" id="UP000245368"/>
    </source>
</evidence>
<protein>
    <recommendedName>
        <fullName evidence="6">SF3 helicase domain-containing protein</fullName>
    </recommendedName>
</protein>
<feature type="region of interest" description="Disordered" evidence="5">
    <location>
        <begin position="347"/>
        <end position="367"/>
    </location>
</feature>
<dbReference type="EMBL" id="CP029494">
    <property type="protein sequence ID" value="AWN24027.1"/>
    <property type="molecule type" value="Genomic_DNA"/>
</dbReference>
<dbReference type="RefSeq" id="WP_109827755.1">
    <property type="nucleotide sequence ID" value="NZ_CP029494.1"/>
</dbReference>
<proteinExistence type="predicted"/>
<dbReference type="Pfam" id="PF08706">
    <property type="entry name" value="D5_N"/>
    <property type="match status" value="1"/>
</dbReference>
<dbReference type="PROSITE" id="PS51206">
    <property type="entry name" value="SF3_HELICASE_1"/>
    <property type="match status" value="1"/>
</dbReference>
<dbReference type="GO" id="GO:0004386">
    <property type="term" value="F:helicase activity"/>
    <property type="evidence" value="ECO:0007669"/>
    <property type="project" value="UniProtKB-KW"/>
</dbReference>
<keyword evidence="8" id="KW-1185">Reference proteome</keyword>
<keyword evidence="3" id="KW-0347">Helicase</keyword>
<name>A0A2Z3JFR1_9DEIO</name>
<dbReference type="InterPro" id="IPR045455">
    <property type="entry name" value="NrS-1_pol-like_helicase"/>
</dbReference>
<dbReference type="Gene3D" id="3.30.70.1790">
    <property type="entry name" value="RepB DNA-primase, N-terminal domain"/>
    <property type="match status" value="1"/>
</dbReference>
<accession>A0A2Z3JFR1</accession>
<feature type="domain" description="SF3 helicase" evidence="6">
    <location>
        <begin position="518"/>
        <end position="677"/>
    </location>
</feature>
<dbReference type="NCBIfam" id="TIGR01613">
    <property type="entry name" value="primase_Cterm"/>
    <property type="match status" value="1"/>
</dbReference>
<keyword evidence="2" id="KW-0378">Hydrolase</keyword>
<evidence type="ECO:0000256" key="1">
    <source>
        <dbReference type="ARBA" id="ARBA00022741"/>
    </source>
</evidence>
<dbReference type="InterPro" id="IPR027417">
    <property type="entry name" value="P-loop_NTPase"/>
</dbReference>
<dbReference type="InterPro" id="IPR004968">
    <property type="entry name" value="DNA_primase/NTPase_C"/>
</dbReference>
<reference evidence="7 8" key="1">
    <citation type="submission" date="2018-05" db="EMBL/GenBank/DDBJ databases">
        <title>Complete Genome Sequence of Deinococcus sp. strain 17bor-2.</title>
        <authorList>
            <person name="Srinivasan S."/>
        </authorList>
    </citation>
    <scope>NUCLEOTIDE SEQUENCE [LARGE SCALE GENOMIC DNA]</scope>
    <source>
        <strain evidence="7 8">17bor-2</strain>
    </source>
</reference>
<dbReference type="PANTHER" id="PTHR35372">
    <property type="entry name" value="ATP BINDING PROTEIN-RELATED"/>
    <property type="match status" value="1"/>
</dbReference>
<dbReference type="Pfam" id="PF03288">
    <property type="entry name" value="Pox_D5"/>
    <property type="match status" value="1"/>
</dbReference>
<keyword evidence="1" id="KW-0547">Nucleotide-binding</keyword>
<gene>
    <name evidence="7" type="ORF">DKM44_12940</name>
</gene>
<dbReference type="InterPro" id="IPR014015">
    <property type="entry name" value="Helicase_SF3_DNA-vir"/>
</dbReference>
<evidence type="ECO:0000256" key="2">
    <source>
        <dbReference type="ARBA" id="ARBA00022801"/>
    </source>
</evidence>
<dbReference type="Gene3D" id="3.40.50.300">
    <property type="entry name" value="P-loop containing nucleotide triphosphate hydrolases"/>
    <property type="match status" value="1"/>
</dbReference>